<feature type="compositionally biased region" description="Low complexity" evidence="1">
    <location>
        <begin position="110"/>
        <end position="130"/>
    </location>
</feature>
<evidence type="ECO:0000313" key="3">
    <source>
        <dbReference type="Proteomes" id="UP000024635"/>
    </source>
</evidence>
<feature type="region of interest" description="Disordered" evidence="1">
    <location>
        <begin position="43"/>
        <end position="64"/>
    </location>
</feature>
<dbReference type="EMBL" id="JARK01001367">
    <property type="protein sequence ID" value="EYC17265.1"/>
    <property type="molecule type" value="Genomic_DNA"/>
</dbReference>
<reference evidence="3" key="1">
    <citation type="journal article" date="2015" name="Nat. Genet.">
        <title>The genome and transcriptome of the zoonotic hookworm Ancylostoma ceylanicum identify infection-specific gene families.</title>
        <authorList>
            <person name="Schwarz E.M."/>
            <person name="Hu Y."/>
            <person name="Antoshechkin I."/>
            <person name="Miller M.M."/>
            <person name="Sternberg P.W."/>
            <person name="Aroian R.V."/>
        </authorList>
    </citation>
    <scope>NUCLEOTIDE SEQUENCE</scope>
    <source>
        <strain evidence="3">HY135</strain>
    </source>
</reference>
<proteinExistence type="predicted"/>
<accession>A0A016UPZ6</accession>
<sequence>MKTSRVFRGDHELLDLMWHPLGHISSLAGALDVALVDAALHCPPRSARPAPRSLASRLTEGGPRRRLRVHLRGRLSGIVDSPCTLHPGRVLSRSWAVSARAPPPAPPPTTTAKAQPASQQAGSQSAGPQQCYAGSDGGRRPTSA</sequence>
<protein>
    <submittedName>
        <fullName evidence="2">Uncharacterized protein</fullName>
    </submittedName>
</protein>
<name>A0A016UPZ6_9BILA</name>
<evidence type="ECO:0000256" key="1">
    <source>
        <dbReference type="SAM" id="MobiDB-lite"/>
    </source>
</evidence>
<dbReference type="Proteomes" id="UP000024635">
    <property type="component" value="Unassembled WGS sequence"/>
</dbReference>
<keyword evidence="3" id="KW-1185">Reference proteome</keyword>
<gene>
    <name evidence="2" type="primary">Acey_s0031.g2365</name>
    <name evidence="2" type="ORF">Y032_0031g2365</name>
</gene>
<comment type="caution">
    <text evidence="2">The sequence shown here is derived from an EMBL/GenBank/DDBJ whole genome shotgun (WGS) entry which is preliminary data.</text>
</comment>
<dbReference type="AlphaFoldDB" id="A0A016UPZ6"/>
<feature type="region of interest" description="Disordered" evidence="1">
    <location>
        <begin position="96"/>
        <end position="144"/>
    </location>
</feature>
<evidence type="ECO:0000313" key="2">
    <source>
        <dbReference type="EMBL" id="EYC17265.1"/>
    </source>
</evidence>
<feature type="compositionally biased region" description="Low complexity" evidence="1">
    <location>
        <begin position="43"/>
        <end position="58"/>
    </location>
</feature>
<organism evidence="2 3">
    <name type="scientific">Ancylostoma ceylanicum</name>
    <dbReference type="NCBI Taxonomy" id="53326"/>
    <lineage>
        <taxon>Eukaryota</taxon>
        <taxon>Metazoa</taxon>
        <taxon>Ecdysozoa</taxon>
        <taxon>Nematoda</taxon>
        <taxon>Chromadorea</taxon>
        <taxon>Rhabditida</taxon>
        <taxon>Rhabditina</taxon>
        <taxon>Rhabditomorpha</taxon>
        <taxon>Strongyloidea</taxon>
        <taxon>Ancylostomatidae</taxon>
        <taxon>Ancylostomatinae</taxon>
        <taxon>Ancylostoma</taxon>
    </lineage>
</organism>